<accession>A0AAJ7BXS1</accession>
<feature type="region of interest" description="Disordered" evidence="2">
    <location>
        <begin position="359"/>
        <end position="393"/>
    </location>
</feature>
<evidence type="ECO:0000313" key="4">
    <source>
        <dbReference type="RefSeq" id="XP_015596900.1"/>
    </source>
</evidence>
<feature type="compositionally biased region" description="Basic and acidic residues" evidence="2">
    <location>
        <begin position="370"/>
        <end position="385"/>
    </location>
</feature>
<proteinExistence type="predicted"/>
<reference evidence="4" key="1">
    <citation type="submission" date="2025-08" db="UniProtKB">
        <authorList>
            <consortium name="RefSeq"/>
        </authorList>
    </citation>
    <scope>IDENTIFICATION</scope>
</reference>
<evidence type="ECO:0000313" key="3">
    <source>
        <dbReference type="Proteomes" id="UP000694920"/>
    </source>
</evidence>
<keyword evidence="3" id="KW-1185">Reference proteome</keyword>
<evidence type="ECO:0000256" key="2">
    <source>
        <dbReference type="SAM" id="MobiDB-lite"/>
    </source>
</evidence>
<dbReference type="GeneID" id="107268540"/>
<dbReference type="Proteomes" id="UP000694920">
    <property type="component" value="Unplaced"/>
</dbReference>
<feature type="coiled-coil region" evidence="1">
    <location>
        <begin position="671"/>
        <end position="754"/>
    </location>
</feature>
<keyword evidence="1" id="KW-0175">Coiled coil</keyword>
<dbReference type="KEGG" id="ccin:107268540"/>
<dbReference type="RefSeq" id="XP_015596900.1">
    <property type="nucleotide sequence ID" value="XM_015741414.2"/>
</dbReference>
<protein>
    <submittedName>
        <fullName evidence="4">Leucine-rich repeat-containing protein DDB_G0290503 isoform X1</fullName>
    </submittedName>
</protein>
<organism evidence="3 4">
    <name type="scientific">Cephus cinctus</name>
    <name type="common">Wheat stem sawfly</name>
    <dbReference type="NCBI Taxonomy" id="211228"/>
    <lineage>
        <taxon>Eukaryota</taxon>
        <taxon>Metazoa</taxon>
        <taxon>Ecdysozoa</taxon>
        <taxon>Arthropoda</taxon>
        <taxon>Hexapoda</taxon>
        <taxon>Insecta</taxon>
        <taxon>Pterygota</taxon>
        <taxon>Neoptera</taxon>
        <taxon>Endopterygota</taxon>
        <taxon>Hymenoptera</taxon>
        <taxon>Cephoidea</taxon>
        <taxon>Cephidae</taxon>
        <taxon>Cephus</taxon>
    </lineage>
</organism>
<dbReference type="AlphaFoldDB" id="A0AAJ7BXS1"/>
<gene>
    <name evidence="4" type="primary">LOC107268540</name>
</gene>
<name>A0AAJ7BXS1_CEPCN</name>
<evidence type="ECO:0000256" key="1">
    <source>
        <dbReference type="SAM" id="Coils"/>
    </source>
</evidence>
<sequence>MCYQCFYYVFYLTSLSLRVSSCFIFQGKALKVHPGKPSLSATMQKSKIPTNINQPGRAGLLQTDSVDQLTADSRNTNANLTTVKRRLRSHSAFNENFAKSRSQPSTAAISVAQKRLLENDYTTKKKKYAILRKELVDKQKITQELYESINRLREKVISLGSKDPGKIEELPQVNQVPAKKGQTPGISENVENCQNRVEILTQEFIKDLETSFQQIPESLLSICQEALAKRTEIISWLTDFGQENTELNLDPEIAKQLSQYKLENAELELRYEEVKRSQNEFASRTKVLLSEIERLKNQDRLTQDQLKVLRLKMDEIMAELLEERERSNQVKEKKTNMETQLQKAKNRIKELEVQVTSNENHLSQLQNQTRQKETGNEQRAREMQRSLKSSDGLVAQLEKQRESLESRLIELKKDIDNKQAEINEMAEKFEQKIDNVNKDLDEQKKLQQETEVALNEAQERCRQLEKKYEEMCELAKKSKELNVSDGEHKENETRLRNELESLRGTLTEKDEKLERLNREKEEIIAVMHQAANEDNEATREKLTAKLAMKTNELQALRAENAALRRRQELVQERNSGSINQMAEVNRKSSHENGKALSNQTMEVQQQIADLRNALSETVRKNGELQKVLAKKEIELEKRDKDLKEQSKILRVRDEVIGLIKGADQRSNGNNINELRDVLDGNNRDMAQVNKQIAAKAEQLRELFSTLEYKQMQIRQLETMVRQMDEQQERAQAQRTRLENRIAQLELALMGRNKERSKGFSFA</sequence>
<feature type="compositionally biased region" description="Polar residues" evidence="2">
    <location>
        <begin position="359"/>
        <end position="369"/>
    </location>
</feature>